<reference evidence="1" key="1">
    <citation type="submission" date="2021-01" db="EMBL/GenBank/DDBJ databases">
        <authorList>
            <person name="Corre E."/>
            <person name="Pelletier E."/>
            <person name="Niang G."/>
            <person name="Scheremetjew M."/>
            <person name="Finn R."/>
            <person name="Kale V."/>
            <person name="Holt S."/>
            <person name="Cochrane G."/>
            <person name="Meng A."/>
            <person name="Brown T."/>
            <person name="Cohen L."/>
        </authorList>
    </citation>
    <scope>NUCLEOTIDE SEQUENCE</scope>
    <source>
        <strain evidence="1">CCMP1594</strain>
    </source>
</reference>
<evidence type="ECO:0000313" key="1">
    <source>
        <dbReference type="EMBL" id="CAE0790349.1"/>
    </source>
</evidence>
<accession>A0A7S4C9Q6</accession>
<name>A0A7S4C9Q6_9EUGL</name>
<proteinExistence type="predicted"/>
<sequence>MSALHHILLYHCRQAPAGTGACLPQQLVTVWVQKTRWGAMWHHVAHGTLRSCCRHPEKAIIACLEIGLRLRGGIVEGSGIDGQHCSPLLCRPPPPRPWELLVFLEEGVGTQSRRAACCPGRPAVVMLDLRMGS</sequence>
<gene>
    <name evidence="1" type="ORF">EGYM00163_LOCUS1463</name>
</gene>
<dbReference type="EMBL" id="HBJA01004478">
    <property type="protein sequence ID" value="CAE0790349.1"/>
    <property type="molecule type" value="Transcribed_RNA"/>
</dbReference>
<protein>
    <submittedName>
        <fullName evidence="1">Uncharacterized protein</fullName>
    </submittedName>
</protein>
<organism evidence="1">
    <name type="scientific">Eutreptiella gymnastica</name>
    <dbReference type="NCBI Taxonomy" id="73025"/>
    <lineage>
        <taxon>Eukaryota</taxon>
        <taxon>Discoba</taxon>
        <taxon>Euglenozoa</taxon>
        <taxon>Euglenida</taxon>
        <taxon>Spirocuta</taxon>
        <taxon>Euglenophyceae</taxon>
        <taxon>Eutreptiales</taxon>
        <taxon>Eutreptiaceae</taxon>
        <taxon>Eutreptiella</taxon>
    </lineage>
</organism>
<dbReference type="AlphaFoldDB" id="A0A7S4C9Q6"/>